<evidence type="ECO:0008006" key="3">
    <source>
        <dbReference type="Google" id="ProtNLM"/>
    </source>
</evidence>
<evidence type="ECO:0000313" key="2">
    <source>
        <dbReference type="Proteomes" id="UP000285517"/>
    </source>
</evidence>
<dbReference type="KEGG" id="aev:EI546_13185"/>
<protein>
    <recommendedName>
        <fullName evidence="3">TonB-dependent receptor plug domain-containing protein</fullName>
    </recommendedName>
</protein>
<keyword evidence="2" id="KW-1185">Reference proteome</keyword>
<dbReference type="Gene3D" id="2.60.40.1930">
    <property type="match status" value="1"/>
</dbReference>
<reference evidence="1 2" key="1">
    <citation type="submission" date="2019-01" db="EMBL/GenBank/DDBJ databases">
        <title>Complete genome sequencing of Aequorivita sp. H23M31.</title>
        <authorList>
            <person name="Bae J.-W."/>
        </authorList>
    </citation>
    <scope>NUCLEOTIDE SEQUENCE [LARGE SCALE GENOMIC DNA]</scope>
    <source>
        <strain evidence="1 2">H23M31</strain>
    </source>
</reference>
<gene>
    <name evidence="1" type="ORF">EI546_13185</name>
</gene>
<dbReference type="OrthoDB" id="679547at2"/>
<dbReference type="RefSeq" id="WP_128250978.1">
    <property type="nucleotide sequence ID" value="NZ_CP034951.1"/>
</dbReference>
<dbReference type="Proteomes" id="UP000285517">
    <property type="component" value="Chromosome"/>
</dbReference>
<proteinExistence type="predicted"/>
<sequence>MNSKTTLSSFLPLSLVFILISSFSGFGQNKQPNLVSSYKEYTELPREIAYAHLNKTTYLKGEILGYTAYIFDKGNHQLSKTATNVYCTLSDENNKIVKSEMILAHNGVASGSFQIDSLFTSGKYIFRAYTNWMRNFDEQNYYVQTIQILDSNTENIPQTEERNSTIDAQFLPEGGHFVTDVTNSVGVIVKDNKGLGIPYMSAKVVDSKDNTLTDFKTNGFGIGKFIFTPQSNEIYNVILDGSVQKFPIKNIENDGIAITMNDVDNKVALSFRTNQSTLKQIKNQKYTLAIHNGEVLKTVDLTFGKSQEVVKVINYEDLTSGINIFTLFNENNNPILERLFFKYDGIELLSAENPSTSATKDSLTITIPISKVDKRLFNNFSVSVLPEETKSYNPNNNIISETYLQPYIKGYVEDAAYYFTDVTRKKKFELDNVLLTQGWSSYDWNTIFNHPPKADYEYENGISFRANVNKNSRSEYMMYATSNNEMELFDLEEGDKDFGAVGLYPMDSEVLRFSSVKKNNHIERPNLYLQFSPSRIPDLNQSGDIPPLIEKKEMDTYSAQNTLKPSWENMEHLEEVVIQGNKKLSREDQLTRTAFGKVKIVDDQTRKSYVYFADFIRSQGFKVFESGGKLVIYNPRPVSFGQGATITSPGTLSGSSNTFVKQKTVIVYLNNVPLKNTDFLYKYTLDDIDYITFDKSGTSEGGLGAAGVIKIYTDPLKAQSKMERNVSQDINVPLSFSSPKKFYAPEYSSYNGFFFRDFGVIDWFPNLKVTENGTLNFTIARPKINNISVFIEGTANDGSFISERKNISIEQPDKSTP</sequence>
<dbReference type="EMBL" id="CP034951">
    <property type="protein sequence ID" value="QAA82613.1"/>
    <property type="molecule type" value="Genomic_DNA"/>
</dbReference>
<name>A0A410G5S8_9FLAO</name>
<dbReference type="AlphaFoldDB" id="A0A410G5S8"/>
<evidence type="ECO:0000313" key="1">
    <source>
        <dbReference type="EMBL" id="QAA82613.1"/>
    </source>
</evidence>
<accession>A0A410G5S8</accession>
<organism evidence="1 2">
    <name type="scientific">Aequorivita ciconiae</name>
    <dbReference type="NCBI Taxonomy" id="2494375"/>
    <lineage>
        <taxon>Bacteria</taxon>
        <taxon>Pseudomonadati</taxon>
        <taxon>Bacteroidota</taxon>
        <taxon>Flavobacteriia</taxon>
        <taxon>Flavobacteriales</taxon>
        <taxon>Flavobacteriaceae</taxon>
        <taxon>Aequorivita</taxon>
    </lineage>
</organism>